<dbReference type="InterPro" id="IPR000192">
    <property type="entry name" value="Aminotrans_V_dom"/>
</dbReference>
<dbReference type="InterPro" id="IPR006311">
    <property type="entry name" value="TAT_signal"/>
</dbReference>
<keyword evidence="1" id="KW-0663">Pyridoxal phosphate</keyword>
<keyword evidence="3" id="KW-0032">Aminotransferase</keyword>
<name>A0A7K1SIQ2_9BACT</name>
<protein>
    <submittedName>
        <fullName evidence="3">Aminotransferase class V-fold PLP-dependent enzyme</fullName>
    </submittedName>
</protein>
<dbReference type="Proteomes" id="UP000436006">
    <property type="component" value="Unassembled WGS sequence"/>
</dbReference>
<evidence type="ECO:0000256" key="1">
    <source>
        <dbReference type="ARBA" id="ARBA00022898"/>
    </source>
</evidence>
<comment type="caution">
    <text evidence="3">The sequence shown here is derived from an EMBL/GenBank/DDBJ whole genome shotgun (WGS) entry which is preliminary data.</text>
</comment>
<dbReference type="RefSeq" id="WP_157588164.1">
    <property type="nucleotide sequence ID" value="NZ_WPIN01000011.1"/>
</dbReference>
<dbReference type="Gene3D" id="3.40.640.10">
    <property type="entry name" value="Type I PLP-dependent aspartate aminotransferase-like (Major domain)"/>
    <property type="match status" value="1"/>
</dbReference>
<dbReference type="GO" id="GO:0008483">
    <property type="term" value="F:transaminase activity"/>
    <property type="evidence" value="ECO:0007669"/>
    <property type="project" value="UniProtKB-KW"/>
</dbReference>
<dbReference type="InterPro" id="IPR015424">
    <property type="entry name" value="PyrdxlP-dep_Trfase"/>
</dbReference>
<evidence type="ECO:0000259" key="2">
    <source>
        <dbReference type="Pfam" id="PF00266"/>
    </source>
</evidence>
<dbReference type="AlphaFoldDB" id="A0A7K1SIQ2"/>
<dbReference type="InterPro" id="IPR015421">
    <property type="entry name" value="PyrdxlP-dep_Trfase_major"/>
</dbReference>
<keyword evidence="4" id="KW-1185">Reference proteome</keyword>
<reference evidence="3 4" key="1">
    <citation type="submission" date="2019-12" db="EMBL/GenBank/DDBJ databases">
        <title>Spirosoma sp. HMF4905 genome sequencing and assembly.</title>
        <authorList>
            <person name="Kang H."/>
            <person name="Cha I."/>
            <person name="Kim H."/>
            <person name="Joh K."/>
        </authorList>
    </citation>
    <scope>NUCLEOTIDE SEQUENCE [LARGE SCALE GENOMIC DNA]</scope>
    <source>
        <strain evidence="3 4">HMF4905</strain>
    </source>
</reference>
<dbReference type="PANTHER" id="PTHR43092:SF6">
    <property type="entry name" value="BLR1280 PROTEIN"/>
    <property type="match status" value="1"/>
</dbReference>
<dbReference type="Pfam" id="PF00266">
    <property type="entry name" value="Aminotran_5"/>
    <property type="match status" value="1"/>
</dbReference>
<dbReference type="SUPFAM" id="SSF53383">
    <property type="entry name" value="PLP-dependent transferases"/>
    <property type="match status" value="1"/>
</dbReference>
<dbReference type="PANTHER" id="PTHR43092">
    <property type="entry name" value="L-CYSTEINE DESULFHYDRASE"/>
    <property type="match status" value="1"/>
</dbReference>
<keyword evidence="3" id="KW-0808">Transferase</keyword>
<dbReference type="Gene3D" id="3.90.1150.10">
    <property type="entry name" value="Aspartate Aminotransferase, domain 1"/>
    <property type="match status" value="1"/>
</dbReference>
<dbReference type="EMBL" id="WPIN01000011">
    <property type="protein sequence ID" value="MVM33446.1"/>
    <property type="molecule type" value="Genomic_DNA"/>
</dbReference>
<dbReference type="InterPro" id="IPR015422">
    <property type="entry name" value="PyrdxlP-dep_Trfase_small"/>
</dbReference>
<evidence type="ECO:0000313" key="3">
    <source>
        <dbReference type="EMBL" id="MVM33446.1"/>
    </source>
</evidence>
<organism evidence="3 4">
    <name type="scientific">Spirosoma arboris</name>
    <dbReference type="NCBI Taxonomy" id="2682092"/>
    <lineage>
        <taxon>Bacteria</taxon>
        <taxon>Pseudomonadati</taxon>
        <taxon>Bacteroidota</taxon>
        <taxon>Cytophagia</taxon>
        <taxon>Cytophagales</taxon>
        <taxon>Cytophagaceae</taxon>
        <taxon>Spirosoma</taxon>
    </lineage>
</organism>
<dbReference type="PROSITE" id="PS51318">
    <property type="entry name" value="TAT"/>
    <property type="match status" value="1"/>
</dbReference>
<accession>A0A7K1SIQ2</accession>
<gene>
    <name evidence="3" type="ORF">GO755_25645</name>
</gene>
<feature type="domain" description="Aminotransferase class V" evidence="2">
    <location>
        <begin position="104"/>
        <end position="416"/>
    </location>
</feature>
<evidence type="ECO:0000313" key="4">
    <source>
        <dbReference type="Proteomes" id="UP000436006"/>
    </source>
</evidence>
<proteinExistence type="predicted"/>
<sequence>MNLSSKRRGFLKRLMAGSVAALTQPLLVESAEAATHPGFLSDSPQVVDEAYWQTIKEQFAVPANLMMVNAANLCPRPQFITDLIRVTATSLEKDVSFQNRSQFEARRQLALEKLAQFIGVSSAEVGITRNTTESNNMLVNGLDFKAGDEIIIWDQNHPTNGLAWEQKAKRQGFTVKKVSIPAGFTTTQDLIAPFQQAITPKTRLITFSHISNSTGLMLPAKELCQLASSRGILTLVDGAQSFGFMELDLKTMGCDFYTASTHKWLMGPLENGILFSKKEHLAKLWPSVIGVGWHDDTQTVDKKICLLGQRNDPTTSALPAILDFHEKIGRKTIEDRVRHLTLYLKESIQKQIPQASFITPLSAQMSGGIVTVSIPGKPSADLFQKLYSDYGIACASVGNLRISPHIYNTHSDLDKLVKALVTLSS</sequence>